<evidence type="ECO:0000256" key="6">
    <source>
        <dbReference type="ARBA" id="ARBA00023204"/>
    </source>
</evidence>
<keyword evidence="11" id="KW-1185">Reference proteome</keyword>
<comment type="subunit">
    <text evidence="8">Heterodimer with CENPX, sometimes called MHF; this interaction stabilizes both partners. MHF heterodimers can assemble to form tetrameric structures. MHF also coassemble with CENPT-CENPW heterodimers at centromeres to form the tetrameric CENP-T-W-S-X complex. Forms a discrete complex with FANCM and CENPX, called FANCM-MHF; this interaction, probably mediated by direct binding between CENPS and FANCM, leads to synergistic activation of double-stranded DNA binding and strongly stimulates FANCM-mediated DNA remodeling. Recruited by FANCM to the Fanconi anemia (FA) core complex, which consists of CENPS, CENPX, FANCA, FANCB, FANCC, FANCE, FANCF, FANCG, FANCL, FANCM, FAAP24 and FAAP100. The FA core complex associates with Bloom syndrome (BLM) complex, which consists of at least BLM, DNA topoisomerase 3-alpha (TOP3A), RMI1/BLAP75, RPA1/RPA70 and RPA2/RPA32. The super complex between FA and BLM is called BRAFT.</text>
</comment>
<evidence type="ECO:0000313" key="11">
    <source>
        <dbReference type="Proteomes" id="UP001295444"/>
    </source>
</evidence>
<dbReference type="InterPro" id="IPR018552">
    <property type="entry name" value="CENP-X"/>
</dbReference>
<dbReference type="GO" id="GO:0006281">
    <property type="term" value="P:DNA repair"/>
    <property type="evidence" value="ECO:0007669"/>
    <property type="project" value="UniProtKB-KW"/>
</dbReference>
<protein>
    <recommendedName>
        <fullName evidence="3">Centromere protein X</fullName>
    </recommendedName>
</protein>
<feature type="region of interest" description="Disordered" evidence="9">
    <location>
        <begin position="1"/>
        <end position="23"/>
    </location>
</feature>
<dbReference type="InterPro" id="IPR009072">
    <property type="entry name" value="Histone-fold"/>
</dbReference>
<dbReference type="Pfam" id="PF09415">
    <property type="entry name" value="CENP-X"/>
    <property type="match status" value="1"/>
</dbReference>
<dbReference type="EMBL" id="OW240916">
    <property type="protein sequence ID" value="CAH2291813.1"/>
    <property type="molecule type" value="Genomic_DNA"/>
</dbReference>
<comment type="similarity">
    <text evidence="2">Belongs to the CENP-X/MHF2 family.</text>
</comment>
<evidence type="ECO:0000256" key="5">
    <source>
        <dbReference type="ARBA" id="ARBA00023125"/>
    </source>
</evidence>
<evidence type="ECO:0000256" key="4">
    <source>
        <dbReference type="ARBA" id="ARBA00022763"/>
    </source>
</evidence>
<evidence type="ECO:0000313" key="10">
    <source>
        <dbReference type="EMBL" id="CAH2291813.1"/>
    </source>
</evidence>
<dbReference type="Proteomes" id="UP001295444">
    <property type="component" value="Chromosome 05"/>
</dbReference>
<keyword evidence="7" id="KW-0539">Nucleus</keyword>
<evidence type="ECO:0000256" key="7">
    <source>
        <dbReference type="ARBA" id="ARBA00023242"/>
    </source>
</evidence>
<evidence type="ECO:0000256" key="9">
    <source>
        <dbReference type="SAM" id="MobiDB-lite"/>
    </source>
</evidence>
<keyword evidence="6" id="KW-0234">DNA repair</keyword>
<feature type="compositionally biased region" description="Acidic residues" evidence="9">
    <location>
        <begin position="1"/>
        <end position="10"/>
    </location>
</feature>
<dbReference type="GO" id="GO:0000712">
    <property type="term" value="P:resolution of meiotic recombination intermediates"/>
    <property type="evidence" value="ECO:0007669"/>
    <property type="project" value="TreeGrafter"/>
</dbReference>
<sequence length="94" mass="10506">MFGIEAESEQDSSMQQADDSSGFRKDTVHKLLQLHLKEDKVRVSADALVLITEMLNVFVQEAAARAARQAKGEELAVVDIEHVEKILPQLLLDF</sequence>
<evidence type="ECO:0000256" key="2">
    <source>
        <dbReference type="ARBA" id="ARBA00009359"/>
    </source>
</evidence>
<dbReference type="PANTHER" id="PTHR28680">
    <property type="entry name" value="CENTROMERE PROTEIN X"/>
    <property type="match status" value="1"/>
</dbReference>
<name>A0AAD1S380_PELCU</name>
<dbReference type="CDD" id="cd22921">
    <property type="entry name" value="HFD_CENP-X"/>
    <property type="match status" value="1"/>
</dbReference>
<feature type="compositionally biased region" description="Low complexity" evidence="9">
    <location>
        <begin position="11"/>
        <end position="20"/>
    </location>
</feature>
<dbReference type="GO" id="GO:0043240">
    <property type="term" value="C:Fanconi anaemia nuclear complex"/>
    <property type="evidence" value="ECO:0007669"/>
    <property type="project" value="TreeGrafter"/>
</dbReference>
<dbReference type="Gene3D" id="1.20.5.4980">
    <property type="match status" value="1"/>
</dbReference>
<accession>A0AAD1S380</accession>
<proteinExistence type="inferred from homology"/>
<dbReference type="GO" id="GO:0046982">
    <property type="term" value="F:protein heterodimerization activity"/>
    <property type="evidence" value="ECO:0007669"/>
    <property type="project" value="InterPro"/>
</dbReference>
<dbReference type="GO" id="GO:0003677">
    <property type="term" value="F:DNA binding"/>
    <property type="evidence" value="ECO:0007669"/>
    <property type="project" value="UniProtKB-KW"/>
</dbReference>
<dbReference type="PANTHER" id="PTHR28680:SF1">
    <property type="entry name" value="CENTROMERE PROTEIN X"/>
    <property type="match status" value="1"/>
</dbReference>
<evidence type="ECO:0000256" key="3">
    <source>
        <dbReference type="ARBA" id="ARBA00016388"/>
    </source>
</evidence>
<reference evidence="10" key="1">
    <citation type="submission" date="2022-03" db="EMBL/GenBank/DDBJ databases">
        <authorList>
            <person name="Alioto T."/>
            <person name="Alioto T."/>
            <person name="Gomez Garrido J."/>
        </authorList>
    </citation>
    <scope>NUCLEOTIDE SEQUENCE</scope>
</reference>
<keyword evidence="5" id="KW-0238">DNA-binding</keyword>
<comment type="subcellular location">
    <subcellularLocation>
        <location evidence="1">Nucleus</location>
    </subcellularLocation>
</comment>
<organism evidence="10 11">
    <name type="scientific">Pelobates cultripes</name>
    <name type="common">Western spadefoot toad</name>
    <dbReference type="NCBI Taxonomy" id="61616"/>
    <lineage>
        <taxon>Eukaryota</taxon>
        <taxon>Metazoa</taxon>
        <taxon>Chordata</taxon>
        <taxon>Craniata</taxon>
        <taxon>Vertebrata</taxon>
        <taxon>Euteleostomi</taxon>
        <taxon>Amphibia</taxon>
        <taxon>Batrachia</taxon>
        <taxon>Anura</taxon>
        <taxon>Pelobatoidea</taxon>
        <taxon>Pelobatidae</taxon>
        <taxon>Pelobates</taxon>
    </lineage>
</organism>
<dbReference type="GO" id="GO:0071821">
    <property type="term" value="C:FANCM-MHF complex"/>
    <property type="evidence" value="ECO:0007669"/>
    <property type="project" value="TreeGrafter"/>
</dbReference>
<keyword evidence="4" id="KW-0227">DNA damage</keyword>
<dbReference type="Gene3D" id="6.10.130.30">
    <property type="match status" value="1"/>
</dbReference>
<dbReference type="SUPFAM" id="SSF47113">
    <property type="entry name" value="Histone-fold"/>
    <property type="match status" value="1"/>
</dbReference>
<dbReference type="AlphaFoldDB" id="A0AAD1S380"/>
<gene>
    <name evidence="10" type="ORF">PECUL_23A047085</name>
</gene>
<evidence type="ECO:0000256" key="1">
    <source>
        <dbReference type="ARBA" id="ARBA00004123"/>
    </source>
</evidence>
<dbReference type="GO" id="GO:0031297">
    <property type="term" value="P:replication fork processing"/>
    <property type="evidence" value="ECO:0007669"/>
    <property type="project" value="TreeGrafter"/>
</dbReference>
<evidence type="ECO:0000256" key="8">
    <source>
        <dbReference type="ARBA" id="ARBA00047146"/>
    </source>
</evidence>
<dbReference type="GO" id="GO:0051382">
    <property type="term" value="P:kinetochore assembly"/>
    <property type="evidence" value="ECO:0007669"/>
    <property type="project" value="InterPro"/>
</dbReference>